<feature type="compositionally biased region" description="Basic residues" evidence="1">
    <location>
        <begin position="189"/>
        <end position="198"/>
    </location>
</feature>
<organism evidence="3 4">
    <name type="scientific">Hydnomerulius pinastri MD-312</name>
    <dbReference type="NCBI Taxonomy" id="994086"/>
    <lineage>
        <taxon>Eukaryota</taxon>
        <taxon>Fungi</taxon>
        <taxon>Dikarya</taxon>
        <taxon>Basidiomycota</taxon>
        <taxon>Agaricomycotina</taxon>
        <taxon>Agaricomycetes</taxon>
        <taxon>Agaricomycetidae</taxon>
        <taxon>Boletales</taxon>
        <taxon>Boletales incertae sedis</taxon>
        <taxon>Leucogyrophana</taxon>
    </lineage>
</organism>
<feature type="domain" description="Retrovirus-related Pol polyprotein from transposon TNT 1-94-like beta-barrel" evidence="2">
    <location>
        <begin position="387"/>
        <end position="470"/>
    </location>
</feature>
<sequence>MSTALTQLVPVLTSANWQDWAHLMEAYLMAQGQWYTIVEMRPEPSTMPDNSSDVSAWDSDNAAATGNIRLWLAPAVRVKASGATSASDLFSALKAEYGQPGIAATYAEFKALLDISSHYGELEKISVNAIYRSAVLSWEQKDSRPRRNAEANKLSTVKRKQPDPKFWNQQQCPQQEGSSQKKEPEGKGKTRRGKHAGKGGHQSQPQQQQHHDHSHFAQHDDFHFSNVIHTSGPVPTVDPRLVARVRTLETVVADTAGPSKRPRLKERIVSRGPSPVPSEDVVSLGDDLDEEIVNTTGIFPDTMDIIDSYFDDDEDELFSTVRQVNSPHVHHYNADAFAAYFDVQTPVVSECPVVNMGINCLCAHSIEYALCTDCKGKSVEQDEISPWLLDSGASLHFTFELNDFVNYSPLDPDESDSVITATTTATISGKGTVLIQVPMPNGSTRNVRLYPVHYIPRMNGRLLSLGTLLHDDLKVTGDKHHIVVHKKFKEFLTFHPRIPSSTLYILRSLRITPNVANSITSIFNVDYNILHRRLAHPGKEVLR</sequence>
<gene>
    <name evidence="3" type="ORF">HYDPIDRAFT_31735</name>
</gene>
<evidence type="ECO:0000313" key="4">
    <source>
        <dbReference type="Proteomes" id="UP000053820"/>
    </source>
</evidence>
<feature type="compositionally biased region" description="Low complexity" evidence="1">
    <location>
        <begin position="169"/>
        <end position="178"/>
    </location>
</feature>
<accession>A0A0C9VSZ9</accession>
<dbReference type="AlphaFoldDB" id="A0A0C9VSZ9"/>
<dbReference type="HOGENOM" id="CLU_036321_1_0_1"/>
<evidence type="ECO:0000313" key="3">
    <source>
        <dbReference type="EMBL" id="KIJ61035.1"/>
    </source>
</evidence>
<evidence type="ECO:0000256" key="1">
    <source>
        <dbReference type="SAM" id="MobiDB-lite"/>
    </source>
</evidence>
<dbReference type="Pfam" id="PF22936">
    <property type="entry name" value="Pol_BBD"/>
    <property type="match status" value="1"/>
</dbReference>
<dbReference type="EMBL" id="KN839866">
    <property type="protein sequence ID" value="KIJ61035.1"/>
    <property type="molecule type" value="Genomic_DNA"/>
</dbReference>
<proteinExistence type="predicted"/>
<dbReference type="InterPro" id="IPR054722">
    <property type="entry name" value="PolX-like_BBD"/>
</dbReference>
<feature type="compositionally biased region" description="Basic and acidic residues" evidence="1">
    <location>
        <begin position="179"/>
        <end position="188"/>
    </location>
</feature>
<protein>
    <recommendedName>
        <fullName evidence="2">Retrovirus-related Pol polyprotein from transposon TNT 1-94-like beta-barrel domain-containing protein</fullName>
    </recommendedName>
</protein>
<reference evidence="3 4" key="1">
    <citation type="submission" date="2014-04" db="EMBL/GenBank/DDBJ databases">
        <title>Evolutionary Origins and Diversification of the Mycorrhizal Mutualists.</title>
        <authorList>
            <consortium name="DOE Joint Genome Institute"/>
            <consortium name="Mycorrhizal Genomics Consortium"/>
            <person name="Kohler A."/>
            <person name="Kuo A."/>
            <person name="Nagy L.G."/>
            <person name="Floudas D."/>
            <person name="Copeland A."/>
            <person name="Barry K.W."/>
            <person name="Cichocki N."/>
            <person name="Veneault-Fourrey C."/>
            <person name="LaButti K."/>
            <person name="Lindquist E.A."/>
            <person name="Lipzen A."/>
            <person name="Lundell T."/>
            <person name="Morin E."/>
            <person name="Murat C."/>
            <person name="Riley R."/>
            <person name="Ohm R."/>
            <person name="Sun H."/>
            <person name="Tunlid A."/>
            <person name="Henrissat B."/>
            <person name="Grigoriev I.V."/>
            <person name="Hibbett D.S."/>
            <person name="Martin F."/>
        </authorList>
    </citation>
    <scope>NUCLEOTIDE SEQUENCE [LARGE SCALE GENOMIC DNA]</scope>
    <source>
        <strain evidence="3 4">MD-312</strain>
    </source>
</reference>
<name>A0A0C9VSZ9_9AGAM</name>
<dbReference type="Proteomes" id="UP000053820">
    <property type="component" value="Unassembled WGS sequence"/>
</dbReference>
<feature type="region of interest" description="Disordered" evidence="1">
    <location>
        <begin position="140"/>
        <end position="215"/>
    </location>
</feature>
<feature type="compositionally biased region" description="Basic and acidic residues" evidence="1">
    <location>
        <begin position="140"/>
        <end position="150"/>
    </location>
</feature>
<evidence type="ECO:0000259" key="2">
    <source>
        <dbReference type="Pfam" id="PF22936"/>
    </source>
</evidence>
<dbReference type="OrthoDB" id="3069822at2759"/>
<keyword evidence="4" id="KW-1185">Reference proteome</keyword>